<accession>A0A2T6KDQ9</accession>
<comment type="caution">
    <text evidence="2">The sequence shown here is derived from an EMBL/GenBank/DDBJ whole genome shotgun (WGS) entry which is preliminary data.</text>
</comment>
<protein>
    <submittedName>
        <fullName evidence="2">Uncharacterized protein</fullName>
    </submittedName>
</protein>
<keyword evidence="1" id="KW-0472">Membrane</keyword>
<dbReference type="EMBL" id="QBUD01000008">
    <property type="protein sequence ID" value="PUB13117.1"/>
    <property type="molecule type" value="Genomic_DNA"/>
</dbReference>
<keyword evidence="3" id="KW-1185">Reference proteome</keyword>
<sequence>MALLAVMLVLFGLNIILLLPCWIIGVWLYGWVKAAPALSRVSGLILTILPVVIYAGALSADVPEVLGR</sequence>
<evidence type="ECO:0000313" key="3">
    <source>
        <dbReference type="Proteomes" id="UP000244523"/>
    </source>
</evidence>
<name>A0A2T6KDQ9_9RHOB</name>
<feature type="transmembrane region" description="Helical" evidence="1">
    <location>
        <begin position="6"/>
        <end position="29"/>
    </location>
</feature>
<dbReference type="Proteomes" id="UP000244523">
    <property type="component" value="Unassembled WGS sequence"/>
</dbReference>
<keyword evidence="1" id="KW-1133">Transmembrane helix</keyword>
<gene>
    <name evidence="2" type="ORF">C8N45_10837</name>
</gene>
<organism evidence="2 3">
    <name type="scientific">Yoonia sediminilitoris</name>
    <dbReference type="NCBI Taxonomy" id="1286148"/>
    <lineage>
        <taxon>Bacteria</taxon>
        <taxon>Pseudomonadati</taxon>
        <taxon>Pseudomonadota</taxon>
        <taxon>Alphaproteobacteria</taxon>
        <taxon>Rhodobacterales</taxon>
        <taxon>Paracoccaceae</taxon>
        <taxon>Yoonia</taxon>
    </lineage>
</organism>
<dbReference type="AlphaFoldDB" id="A0A2T6KDQ9"/>
<reference evidence="2 3" key="1">
    <citation type="submission" date="2018-04" db="EMBL/GenBank/DDBJ databases">
        <title>Genomic Encyclopedia of Archaeal and Bacterial Type Strains, Phase II (KMG-II): from individual species to whole genera.</title>
        <authorList>
            <person name="Goeker M."/>
        </authorList>
    </citation>
    <scope>NUCLEOTIDE SEQUENCE [LARGE SCALE GENOMIC DNA]</scope>
    <source>
        <strain evidence="2 3">DSM 29955</strain>
    </source>
</reference>
<feature type="transmembrane region" description="Helical" evidence="1">
    <location>
        <begin position="41"/>
        <end position="60"/>
    </location>
</feature>
<keyword evidence="1" id="KW-0812">Transmembrane</keyword>
<proteinExistence type="predicted"/>
<evidence type="ECO:0000256" key="1">
    <source>
        <dbReference type="SAM" id="Phobius"/>
    </source>
</evidence>
<evidence type="ECO:0000313" key="2">
    <source>
        <dbReference type="EMBL" id="PUB13117.1"/>
    </source>
</evidence>
<dbReference type="RefSeq" id="WP_108387000.1">
    <property type="nucleotide sequence ID" value="NZ_QBUD01000008.1"/>
</dbReference>